<dbReference type="SUPFAM" id="SSF103642">
    <property type="entry name" value="Sec-C motif"/>
    <property type="match status" value="1"/>
</dbReference>
<evidence type="ECO:0000313" key="1">
    <source>
        <dbReference type="EMBL" id="MDB1124451.1"/>
    </source>
</evidence>
<protein>
    <submittedName>
        <fullName evidence="1">SEC-C metal-binding domain-containing protein</fullName>
    </submittedName>
</protein>
<proteinExistence type="predicted"/>
<accession>A0ABT4YSB0</accession>
<organism evidence="1 2">
    <name type="scientific">Vibrio algarum</name>
    <dbReference type="NCBI Taxonomy" id="3020714"/>
    <lineage>
        <taxon>Bacteria</taxon>
        <taxon>Pseudomonadati</taxon>
        <taxon>Pseudomonadota</taxon>
        <taxon>Gammaproteobacteria</taxon>
        <taxon>Vibrionales</taxon>
        <taxon>Vibrionaceae</taxon>
        <taxon>Vibrio</taxon>
    </lineage>
</organism>
<name>A0ABT4YSB0_9VIBR</name>
<dbReference type="Pfam" id="PF02810">
    <property type="entry name" value="SEC-C"/>
    <property type="match status" value="1"/>
</dbReference>
<evidence type="ECO:0000313" key="2">
    <source>
        <dbReference type="Proteomes" id="UP001210678"/>
    </source>
</evidence>
<dbReference type="Proteomes" id="UP001210678">
    <property type="component" value="Unassembled WGS sequence"/>
</dbReference>
<dbReference type="Gene3D" id="3.10.450.50">
    <property type="match status" value="1"/>
</dbReference>
<keyword evidence="2" id="KW-1185">Reference proteome</keyword>
<dbReference type="RefSeq" id="WP_272136942.1">
    <property type="nucleotide sequence ID" value="NZ_JAQLOI010000001.1"/>
</dbReference>
<dbReference type="EMBL" id="JAQLOI010000001">
    <property type="protein sequence ID" value="MDB1124451.1"/>
    <property type="molecule type" value="Genomic_DNA"/>
</dbReference>
<comment type="caution">
    <text evidence="1">The sequence shown here is derived from an EMBL/GenBank/DDBJ whole genome shotgun (WGS) entry which is preliminary data.</text>
</comment>
<gene>
    <name evidence="1" type="ORF">PGX00_12630</name>
</gene>
<reference evidence="1 2" key="1">
    <citation type="submission" date="2023-01" db="EMBL/GenBank/DDBJ databases">
        <title>Vibrio sp. KJ40-1 sp.nov, isolated from marine algae.</title>
        <authorList>
            <person name="Butt M."/>
            <person name="Kim J.M.J."/>
            <person name="Jeon C.O.C."/>
        </authorList>
    </citation>
    <scope>NUCLEOTIDE SEQUENCE [LARGE SCALE GENOMIC DNA]</scope>
    <source>
        <strain evidence="1 2">KJ40-1</strain>
    </source>
</reference>
<sequence length="196" mass="21833">MKTIELPKDWQGESCYFLEGAVLASNFAVKPLEPEIWCQSAGVDKEEASSFLVPRINEQHNILQRSEYTLSELTPEQLSALSEGFMTVWPVVETQYQEVEVLDSTLLMLQALLTTFMLAIDEHETQQQMKDAGIGEPPTLADFLPKLDVMIMEVALAADELMVGQKGQSVNPYKGIGRNDPCPCQSGKKFKQCCGK</sequence>
<dbReference type="InterPro" id="IPR004027">
    <property type="entry name" value="SEC_C_motif"/>
</dbReference>